<evidence type="ECO:0000256" key="3">
    <source>
        <dbReference type="ARBA" id="ARBA00010756"/>
    </source>
</evidence>
<proteinExistence type="inferred from homology"/>
<evidence type="ECO:0000256" key="8">
    <source>
        <dbReference type="HAMAP-Rule" id="MF_00711"/>
    </source>
</evidence>
<gene>
    <name evidence="8 12" type="primary">gcvP</name>
    <name evidence="12" type="ORF">JIN82_08280</name>
</gene>
<dbReference type="InterPro" id="IPR015422">
    <property type="entry name" value="PyrdxlP-dep_Trfase_small"/>
</dbReference>
<protein>
    <recommendedName>
        <fullName evidence="8">Glycine dehydrogenase (decarboxylating)</fullName>
        <ecNumber evidence="8">1.4.4.2</ecNumber>
    </recommendedName>
    <alternativeName>
        <fullName evidence="8">Glycine cleavage system P-protein</fullName>
    </alternativeName>
    <alternativeName>
        <fullName evidence="8">Glycine decarboxylase</fullName>
    </alternativeName>
    <alternativeName>
        <fullName evidence="8">Glycine dehydrogenase (aminomethyl-transferring)</fullName>
    </alternativeName>
</protein>
<dbReference type="HAMAP" id="MF_00711">
    <property type="entry name" value="GcvP"/>
    <property type="match status" value="1"/>
</dbReference>
<evidence type="ECO:0000259" key="11">
    <source>
        <dbReference type="Pfam" id="PF21478"/>
    </source>
</evidence>
<comment type="catalytic activity">
    <reaction evidence="7 8">
        <text>N(6)-[(R)-lipoyl]-L-lysyl-[glycine-cleavage complex H protein] + glycine + H(+) = N(6)-[(R)-S(8)-aminomethyldihydrolipoyl]-L-lysyl-[glycine-cleavage complex H protein] + CO2</text>
        <dbReference type="Rhea" id="RHEA:24304"/>
        <dbReference type="Rhea" id="RHEA-COMP:10494"/>
        <dbReference type="Rhea" id="RHEA-COMP:10495"/>
        <dbReference type="ChEBI" id="CHEBI:15378"/>
        <dbReference type="ChEBI" id="CHEBI:16526"/>
        <dbReference type="ChEBI" id="CHEBI:57305"/>
        <dbReference type="ChEBI" id="CHEBI:83099"/>
        <dbReference type="ChEBI" id="CHEBI:83143"/>
        <dbReference type="EC" id="1.4.4.2"/>
    </reaction>
</comment>
<dbReference type="GO" id="GO:0016594">
    <property type="term" value="F:glycine binding"/>
    <property type="evidence" value="ECO:0007669"/>
    <property type="project" value="TreeGrafter"/>
</dbReference>
<feature type="domain" description="Glycine cleavage system P-protein N-terminal" evidence="10">
    <location>
        <begin position="615"/>
        <end position="722"/>
    </location>
</feature>
<comment type="cofactor">
    <cofactor evidence="1 8 9">
        <name>pyridoxal 5'-phosphate</name>
        <dbReference type="ChEBI" id="CHEBI:597326"/>
    </cofactor>
</comment>
<evidence type="ECO:0000256" key="1">
    <source>
        <dbReference type="ARBA" id="ARBA00001933"/>
    </source>
</evidence>
<keyword evidence="6 8" id="KW-0560">Oxidoreductase</keyword>
<dbReference type="GO" id="GO:0030170">
    <property type="term" value="F:pyridoxal phosphate binding"/>
    <property type="evidence" value="ECO:0007669"/>
    <property type="project" value="TreeGrafter"/>
</dbReference>
<feature type="modified residue" description="N6-(pyridoxal phosphate)lysine" evidence="8 9">
    <location>
        <position position="694"/>
    </location>
</feature>
<sequence length="944" mass="102535">MSVHANFLSRHVGSVGDTRQSMIQSLGYERIVDLIDDAVPSNIMGMDDLQLPDPLTQAKALEQLRGVLSQNKVLHSYIGQGYSGTLVPPVIQRNIFENPGWYTAYTPYQPEVSQGRLEALLNFQTMISDLSGLDIANASLLDEATACAEAMALAKTTKPRGSVIFVDSNCHPQNIEVVETRAEPLGIEVLIGDWKSFDPANCEGLFAALLQYPNTQGAVEDYADFCDRVHAQKAQVIVAADILALTVLRAPGEFGADICVGNSQRFGVPLGFGGPHAGFMACSDKLKRKMPGRIVGVSIDAHGKPAYRLAMQTREQHIRRDKATSNICTAQVLLAVMASMYAVWHGPEGLKRIANNVNFAARIISTSLQKNGFKVVHAEFFDSVMVEVPGKAAEILSAGVEQGVNLRQLDENHIIIAADETMSCEQGMQVLRAFGIEDAEIPEFADVTWSDVHARQSDVLQQEVFNRYHSETEMMRYIARLEKRDLALNETMIPLGSCTMKLNAAAEMMPLAWPEVANLHPFVPADQSIGYRQMLDQLADWLAEVTGFAAVSLQPNAGSQGEYAGLLAIRNYHLSNDDTDRDVCLIPTSAHGTNPASAVMCGFKVVPVACDDQGNIDVADLTEKCEKHSAKLGALMVTYPSTHGVYESTIVDICKLIHDHGGQVYMDGANMNAQVGLTSPGFIGADVCHLNLHKTFAIPHGGGGPGVGPIGVAKQLVPFLPGHAELENQELAVCSAPYGSASVNVISWMYIAMLGAEGLTEATKMAILNANYVAARLKEFYPILYTGNKGLVAHECIIDLRPLTAESGITVEDVAKRLMDYGYHAPTMSWPVAGTLMIEPTESESKAELDRFCDALISIHAEIQEVVSGAADETNNVLKGAPHTAEQVISDSWDRPYGREKAAYPSEIQRQHKFWPAVGRIDNVYGDRNLVCSCVGMEAFAESE</sequence>
<dbReference type="SUPFAM" id="SSF53383">
    <property type="entry name" value="PLP-dependent transferases"/>
    <property type="match status" value="2"/>
</dbReference>
<reference evidence="12" key="1">
    <citation type="submission" date="2021-01" db="EMBL/GenBank/DDBJ databases">
        <title>Modified the classification status of verrucomicrobia.</title>
        <authorList>
            <person name="Feng X."/>
        </authorList>
    </citation>
    <scope>NUCLEOTIDE SEQUENCE</scope>
    <source>
        <strain evidence="12">_KCTC 22039</strain>
    </source>
</reference>
<comment type="similarity">
    <text evidence="3 8">Belongs to the GcvP family.</text>
</comment>
<evidence type="ECO:0000256" key="5">
    <source>
        <dbReference type="ARBA" id="ARBA00022898"/>
    </source>
</evidence>
<comment type="subunit">
    <text evidence="4 8">The glycine cleavage system is composed of four proteins: P, T, L and H.</text>
</comment>
<evidence type="ECO:0000313" key="12">
    <source>
        <dbReference type="EMBL" id="MBK1791146.1"/>
    </source>
</evidence>
<dbReference type="AlphaFoldDB" id="A0A8J7MEE3"/>
<comment type="caution">
    <text evidence="12">The sequence shown here is derived from an EMBL/GenBank/DDBJ whole genome shotgun (WGS) entry which is preliminary data.</text>
</comment>
<feature type="domain" description="Glycine dehydrogenase C-terminal" evidence="11">
    <location>
        <begin position="762"/>
        <end position="883"/>
    </location>
</feature>
<dbReference type="GO" id="GO:0004375">
    <property type="term" value="F:glycine dehydrogenase (decarboxylating) activity"/>
    <property type="evidence" value="ECO:0007669"/>
    <property type="project" value="UniProtKB-EC"/>
</dbReference>
<dbReference type="GO" id="GO:0019464">
    <property type="term" value="P:glycine decarboxylation via glycine cleavage system"/>
    <property type="evidence" value="ECO:0007669"/>
    <property type="project" value="UniProtKB-UniRule"/>
</dbReference>
<keyword evidence="13" id="KW-1185">Reference proteome</keyword>
<dbReference type="GO" id="GO:0005829">
    <property type="term" value="C:cytosol"/>
    <property type="evidence" value="ECO:0007669"/>
    <property type="project" value="TreeGrafter"/>
</dbReference>
<keyword evidence="5 8" id="KW-0663">Pyridoxal phosphate</keyword>
<dbReference type="InterPro" id="IPR049316">
    <property type="entry name" value="GDC-P_C"/>
</dbReference>
<organism evidence="12 13">
    <name type="scientific">Persicirhabdus sediminis</name>
    <dbReference type="NCBI Taxonomy" id="454144"/>
    <lineage>
        <taxon>Bacteria</taxon>
        <taxon>Pseudomonadati</taxon>
        <taxon>Verrucomicrobiota</taxon>
        <taxon>Verrucomicrobiia</taxon>
        <taxon>Verrucomicrobiales</taxon>
        <taxon>Verrucomicrobiaceae</taxon>
        <taxon>Persicirhabdus</taxon>
    </lineage>
</organism>
<dbReference type="NCBIfam" id="TIGR00461">
    <property type="entry name" value="gcvP"/>
    <property type="match status" value="1"/>
</dbReference>
<evidence type="ECO:0000256" key="4">
    <source>
        <dbReference type="ARBA" id="ARBA00011690"/>
    </source>
</evidence>
<evidence type="ECO:0000256" key="9">
    <source>
        <dbReference type="PIRSR" id="PIRSR603437-50"/>
    </source>
</evidence>
<dbReference type="Pfam" id="PF02347">
    <property type="entry name" value="GDC-P"/>
    <property type="match status" value="2"/>
</dbReference>
<name>A0A8J7MEE3_9BACT</name>
<dbReference type="PANTHER" id="PTHR11773:SF1">
    <property type="entry name" value="GLYCINE DEHYDROGENASE (DECARBOXYLATING), MITOCHONDRIAL"/>
    <property type="match status" value="1"/>
</dbReference>
<dbReference type="Pfam" id="PF21478">
    <property type="entry name" value="GcvP2_C"/>
    <property type="match status" value="1"/>
</dbReference>
<dbReference type="CDD" id="cd00613">
    <property type="entry name" value="GDC-P"/>
    <property type="match status" value="2"/>
</dbReference>
<evidence type="ECO:0000259" key="10">
    <source>
        <dbReference type="Pfam" id="PF02347"/>
    </source>
</evidence>
<dbReference type="RefSeq" id="WP_200311158.1">
    <property type="nucleotide sequence ID" value="NZ_JAENIM010000039.1"/>
</dbReference>
<dbReference type="FunFam" id="3.90.1150.10:FF:000007">
    <property type="entry name" value="Glycine dehydrogenase (decarboxylating), mitochondrial"/>
    <property type="match status" value="1"/>
</dbReference>
<dbReference type="PANTHER" id="PTHR11773">
    <property type="entry name" value="GLYCINE DEHYDROGENASE, DECARBOXYLATING"/>
    <property type="match status" value="1"/>
</dbReference>
<evidence type="ECO:0000313" key="13">
    <source>
        <dbReference type="Proteomes" id="UP000624703"/>
    </source>
</evidence>
<evidence type="ECO:0000256" key="6">
    <source>
        <dbReference type="ARBA" id="ARBA00023002"/>
    </source>
</evidence>
<comment type="function">
    <text evidence="2 8">The glycine cleavage system catalyzes the degradation of glycine. The P protein binds the alpha-amino group of glycine through its pyridoxal phosphate cofactor; CO(2) is released and the remaining methylamine moiety is then transferred to the lipoamide cofactor of the H protein.</text>
</comment>
<dbReference type="EC" id="1.4.4.2" evidence="8"/>
<evidence type="ECO:0000256" key="2">
    <source>
        <dbReference type="ARBA" id="ARBA00003788"/>
    </source>
</evidence>
<dbReference type="EMBL" id="JAENIM010000039">
    <property type="protein sequence ID" value="MBK1791146.1"/>
    <property type="molecule type" value="Genomic_DNA"/>
</dbReference>
<dbReference type="Gene3D" id="3.90.1150.10">
    <property type="entry name" value="Aspartate Aminotransferase, domain 1"/>
    <property type="match status" value="2"/>
</dbReference>
<evidence type="ECO:0000256" key="7">
    <source>
        <dbReference type="ARBA" id="ARBA00049026"/>
    </source>
</evidence>
<dbReference type="Proteomes" id="UP000624703">
    <property type="component" value="Unassembled WGS sequence"/>
</dbReference>
<feature type="domain" description="Glycine cleavage system P-protein N-terminal" evidence="10">
    <location>
        <begin position="10"/>
        <end position="434"/>
    </location>
</feature>
<dbReference type="GO" id="GO:0005960">
    <property type="term" value="C:glycine cleavage complex"/>
    <property type="evidence" value="ECO:0007669"/>
    <property type="project" value="TreeGrafter"/>
</dbReference>
<dbReference type="Gene3D" id="3.40.640.10">
    <property type="entry name" value="Type I PLP-dependent aspartate aminotransferase-like (Major domain)"/>
    <property type="match status" value="2"/>
</dbReference>
<dbReference type="NCBIfam" id="NF003346">
    <property type="entry name" value="PRK04366.1"/>
    <property type="match status" value="1"/>
</dbReference>
<dbReference type="InterPro" id="IPR049315">
    <property type="entry name" value="GDC-P_N"/>
</dbReference>
<dbReference type="NCBIfam" id="NF001696">
    <property type="entry name" value="PRK00451.1"/>
    <property type="match status" value="1"/>
</dbReference>
<accession>A0A8J7MEE3</accession>
<dbReference type="InterPro" id="IPR020581">
    <property type="entry name" value="GDC_P"/>
</dbReference>
<dbReference type="InterPro" id="IPR015424">
    <property type="entry name" value="PyrdxlP-dep_Trfase"/>
</dbReference>
<dbReference type="FunFam" id="3.40.640.10:FF:000007">
    <property type="entry name" value="glycine dehydrogenase (Decarboxylating), mitochondrial"/>
    <property type="match status" value="1"/>
</dbReference>
<dbReference type="FunFam" id="3.40.640.10:FF:000005">
    <property type="entry name" value="Glycine dehydrogenase (decarboxylating), mitochondrial"/>
    <property type="match status" value="1"/>
</dbReference>
<dbReference type="InterPro" id="IPR015421">
    <property type="entry name" value="PyrdxlP-dep_Trfase_major"/>
</dbReference>
<dbReference type="InterPro" id="IPR003437">
    <property type="entry name" value="GcvP"/>
</dbReference>